<reference evidence="1" key="2">
    <citation type="submission" date="2023-01" db="EMBL/GenBank/DDBJ databases">
        <title>Gilvimarinus xylanilyticus HB14 isolated from Caulerpa lentillifera aquaculture base in Hainan, China.</title>
        <authorList>
            <person name="Zhang Y.-J."/>
        </authorList>
    </citation>
    <scope>NUCLEOTIDE SEQUENCE</scope>
    <source>
        <strain evidence="1">HB14</strain>
    </source>
</reference>
<dbReference type="RefSeq" id="WP_253968216.1">
    <property type="nucleotide sequence ID" value="NZ_JAMFTH010000003.1"/>
</dbReference>
<organism evidence="1 2">
    <name type="scientific">Gilvimarinus xylanilyticus</name>
    <dbReference type="NCBI Taxonomy" id="2944139"/>
    <lineage>
        <taxon>Bacteria</taxon>
        <taxon>Pseudomonadati</taxon>
        <taxon>Pseudomonadota</taxon>
        <taxon>Gammaproteobacteria</taxon>
        <taxon>Cellvibrionales</taxon>
        <taxon>Cellvibrionaceae</taxon>
        <taxon>Gilvimarinus</taxon>
    </lineage>
</organism>
<dbReference type="AlphaFoldDB" id="A0A9X2KU64"/>
<sequence>MSDKQWLLAGMLAVLVGCGAERDEPFDPGTTIDDEDDEDVVSVSVSKVLDGDNTLLEIDGQKQVLVFRNEDDYWLFLDRYSDTLPVNEPDFTDGQVVLIDLGEREDNNCEDYLSLESVRAQEAGDNTAKLVLQYDENTASTDEEACPEEDAETLRPYYFYHVETRRELIVSEALQ</sequence>
<keyword evidence="2" id="KW-1185">Reference proteome</keyword>
<evidence type="ECO:0000313" key="2">
    <source>
        <dbReference type="Proteomes" id="UP001139319"/>
    </source>
</evidence>
<gene>
    <name evidence="1" type="ORF">M6D89_11490</name>
</gene>
<dbReference type="Proteomes" id="UP001139319">
    <property type="component" value="Unassembled WGS sequence"/>
</dbReference>
<dbReference type="PROSITE" id="PS51257">
    <property type="entry name" value="PROKAR_LIPOPROTEIN"/>
    <property type="match status" value="1"/>
</dbReference>
<protein>
    <submittedName>
        <fullName evidence="1">Uncharacterized protein</fullName>
    </submittedName>
</protein>
<reference evidence="1" key="1">
    <citation type="submission" date="2022-05" db="EMBL/GenBank/DDBJ databases">
        <authorList>
            <person name="Sun H.-N."/>
        </authorList>
    </citation>
    <scope>NUCLEOTIDE SEQUENCE</scope>
    <source>
        <strain evidence="1">HB14</strain>
    </source>
</reference>
<proteinExistence type="predicted"/>
<comment type="caution">
    <text evidence="1">The sequence shown here is derived from an EMBL/GenBank/DDBJ whole genome shotgun (WGS) entry which is preliminary data.</text>
</comment>
<name>A0A9X2KU64_9GAMM</name>
<dbReference type="EMBL" id="JAMFTH010000003">
    <property type="protein sequence ID" value="MCP8899922.1"/>
    <property type="molecule type" value="Genomic_DNA"/>
</dbReference>
<accession>A0A9X2KU64</accession>
<evidence type="ECO:0000313" key="1">
    <source>
        <dbReference type="EMBL" id="MCP8899922.1"/>
    </source>
</evidence>